<feature type="compositionally biased region" description="Pro residues" evidence="1">
    <location>
        <begin position="215"/>
        <end position="245"/>
    </location>
</feature>
<dbReference type="InterPro" id="IPR011990">
    <property type="entry name" value="TPR-like_helical_dom_sf"/>
</dbReference>
<dbReference type="KEGG" id="mets:DK389_05775"/>
<feature type="compositionally biased region" description="Low complexity" evidence="1">
    <location>
        <begin position="246"/>
        <end position="260"/>
    </location>
</feature>
<reference evidence="4" key="1">
    <citation type="submission" date="2018-05" db="EMBL/GenBank/DDBJ databases">
        <title>Complete Genome Sequence of Methylobacterium sp. 17SD2-17.</title>
        <authorList>
            <person name="Srinivasan S."/>
        </authorList>
    </citation>
    <scope>NUCLEOTIDE SEQUENCE [LARGE SCALE GENOMIC DNA]</scope>
    <source>
        <strain evidence="4">17SD2-17</strain>
    </source>
</reference>
<dbReference type="RefSeq" id="WP_109888026.1">
    <property type="nucleotide sequence ID" value="NZ_CP029550.1"/>
</dbReference>
<feature type="region of interest" description="Disordered" evidence="1">
    <location>
        <begin position="214"/>
        <end position="260"/>
    </location>
</feature>
<dbReference type="AlphaFoldDB" id="A0A2U8W237"/>
<evidence type="ECO:0008006" key="5">
    <source>
        <dbReference type="Google" id="ProtNLM"/>
    </source>
</evidence>
<proteinExistence type="predicted"/>
<dbReference type="EMBL" id="CP029550">
    <property type="protein sequence ID" value="AWN40137.1"/>
    <property type="molecule type" value="Genomic_DNA"/>
</dbReference>
<dbReference type="Gene3D" id="1.25.40.10">
    <property type="entry name" value="Tetratricopeptide repeat domain"/>
    <property type="match status" value="1"/>
</dbReference>
<evidence type="ECO:0000313" key="4">
    <source>
        <dbReference type="Proteomes" id="UP000245926"/>
    </source>
</evidence>
<name>A0A2U8W237_9HYPH</name>
<evidence type="ECO:0000313" key="3">
    <source>
        <dbReference type="EMBL" id="AWN40137.1"/>
    </source>
</evidence>
<feature type="signal peptide" evidence="2">
    <location>
        <begin position="1"/>
        <end position="29"/>
    </location>
</feature>
<evidence type="ECO:0000256" key="2">
    <source>
        <dbReference type="SAM" id="SignalP"/>
    </source>
</evidence>
<dbReference type="Proteomes" id="UP000245926">
    <property type="component" value="Chromosome"/>
</dbReference>
<keyword evidence="2" id="KW-0732">Signal</keyword>
<organism evidence="3 4">
    <name type="scientific">Methylobacterium durans</name>
    <dbReference type="NCBI Taxonomy" id="2202825"/>
    <lineage>
        <taxon>Bacteria</taxon>
        <taxon>Pseudomonadati</taxon>
        <taxon>Pseudomonadota</taxon>
        <taxon>Alphaproteobacteria</taxon>
        <taxon>Hyphomicrobiales</taxon>
        <taxon>Methylobacteriaceae</taxon>
        <taxon>Methylobacterium</taxon>
    </lineage>
</organism>
<protein>
    <recommendedName>
        <fullName evidence="5">Tetratricopeptide repeat protein</fullName>
    </recommendedName>
</protein>
<dbReference type="OrthoDB" id="8003401at2"/>
<feature type="chain" id="PRO_5015933242" description="Tetratricopeptide repeat protein" evidence="2">
    <location>
        <begin position="30"/>
        <end position="344"/>
    </location>
</feature>
<accession>A0A2U8W237</accession>
<sequence>MSSAPRSGYRRAPAALALLVAGWAAAASAAPAADGSEDVRPGSATQTLVLSRDVIGEPGAPIPLAIEVRRLPDRSNPSTYLLGLPKGARLADSLHAITAQEEKSIVEVTDWNLPELSITLLPQQIGTFTLAVAALSRAENGEPLRLARSTFTLNVQPREAPVPIAQPSGQAALRPDVGASAPVVTANLKETASQVYVPQLPAIAPLEARLAEMKPPAPATHPDTAGPPPVGPAPGTAKPPSPAMPPTAAKAASPSEPSPQALVERAERLIQLGDISGARLVLERAMDRGEPRAAFLLAQTCDPRMLRAWKVQGLQADPERARALYARAAREGLGDPKSLAEAMR</sequence>
<gene>
    <name evidence="3" type="ORF">DK389_05775</name>
</gene>
<keyword evidence="4" id="KW-1185">Reference proteome</keyword>
<evidence type="ECO:0000256" key="1">
    <source>
        <dbReference type="SAM" id="MobiDB-lite"/>
    </source>
</evidence>